<accession>A0A2M6UG47</accession>
<protein>
    <submittedName>
        <fullName evidence="2">Uncharacterized protein</fullName>
    </submittedName>
</protein>
<evidence type="ECO:0000313" key="3">
    <source>
        <dbReference type="Proteomes" id="UP000228930"/>
    </source>
</evidence>
<dbReference type="EMBL" id="LFJC01000003">
    <property type="protein sequence ID" value="PIT03592.1"/>
    <property type="molecule type" value="Genomic_DNA"/>
</dbReference>
<evidence type="ECO:0000313" key="2">
    <source>
        <dbReference type="EMBL" id="PIT03592.1"/>
    </source>
</evidence>
<sequence length="130" mass="14710">MRKINCGGFRQLTCGDDRRQANPRRIDHVESLRSVPFSAIRSIDRLDVDDVSITHMAPDSLDLSGVDFKKPLLPLLGMSLGSAPAAYRYFASAPMARSIALPSFSVTMHLIANLVRFNRRKRFRRHRASR</sequence>
<feature type="transmembrane region" description="Helical" evidence="1">
    <location>
        <begin position="96"/>
        <end position="115"/>
    </location>
</feature>
<reference evidence="2 3" key="1">
    <citation type="submission" date="2015-06" db="EMBL/GenBank/DDBJ databases">
        <title>Comparative genome analysis of nirS-carrying Bradyrhizobium sp. strains.</title>
        <authorList>
            <person name="Ishii S."/>
            <person name="Jang J."/>
            <person name="Nishizawa T."/>
            <person name="Senoo K."/>
        </authorList>
    </citation>
    <scope>NUCLEOTIDE SEQUENCE [LARGE SCALE GENOMIC DNA]</scope>
    <source>
        <strain evidence="2 3">TSA1</strain>
    </source>
</reference>
<keyword evidence="1" id="KW-0812">Transmembrane</keyword>
<comment type="caution">
    <text evidence="2">The sequence shown here is derived from an EMBL/GenBank/DDBJ whole genome shotgun (WGS) entry which is preliminary data.</text>
</comment>
<dbReference type="Proteomes" id="UP000228930">
    <property type="component" value="Unassembled WGS sequence"/>
</dbReference>
<evidence type="ECO:0000256" key="1">
    <source>
        <dbReference type="SAM" id="Phobius"/>
    </source>
</evidence>
<dbReference type="AlphaFoldDB" id="A0A2M6UG47"/>
<keyword evidence="3" id="KW-1185">Reference proteome</keyword>
<name>A0A2M6UG47_9BRAD</name>
<gene>
    <name evidence="2" type="ORF">TSA1_24600</name>
</gene>
<organism evidence="2 3">
    <name type="scientific">Bradyrhizobium nitroreducens</name>
    <dbReference type="NCBI Taxonomy" id="709803"/>
    <lineage>
        <taxon>Bacteria</taxon>
        <taxon>Pseudomonadati</taxon>
        <taxon>Pseudomonadota</taxon>
        <taxon>Alphaproteobacteria</taxon>
        <taxon>Hyphomicrobiales</taxon>
        <taxon>Nitrobacteraceae</taxon>
        <taxon>Bradyrhizobium</taxon>
    </lineage>
</organism>
<keyword evidence="1" id="KW-1133">Transmembrane helix</keyword>
<proteinExistence type="predicted"/>
<keyword evidence="1" id="KW-0472">Membrane</keyword>